<keyword evidence="5" id="KW-0539">Nucleus</keyword>
<evidence type="ECO:0000256" key="1">
    <source>
        <dbReference type="ARBA" id="ARBA00004123"/>
    </source>
</evidence>
<feature type="domain" description="MI" evidence="8">
    <location>
        <begin position="277"/>
        <end position="393"/>
    </location>
</feature>
<comment type="similarity">
    <text evidence="2">Belongs to the CWC22 family.</text>
</comment>
<dbReference type="OMA" id="VIEGCCE"/>
<reference evidence="9 10" key="1">
    <citation type="journal article" date="2004" name="Nature">
        <title>Genome evolution in yeasts.</title>
        <authorList>
            <consortium name="Genolevures"/>
            <person name="Dujon B."/>
            <person name="Sherman D."/>
            <person name="Fischer G."/>
            <person name="Durrens P."/>
            <person name="Casaregola S."/>
            <person name="Lafontaine I."/>
            <person name="de Montigny J."/>
            <person name="Marck C."/>
            <person name="Neuveglise C."/>
            <person name="Talla E."/>
            <person name="Goffard N."/>
            <person name="Frangeul L."/>
            <person name="Aigle M."/>
            <person name="Anthouard V."/>
            <person name="Babour A."/>
            <person name="Barbe V."/>
            <person name="Barnay S."/>
            <person name="Blanchin S."/>
            <person name="Beckerich J.M."/>
            <person name="Beyne E."/>
            <person name="Bleykasten C."/>
            <person name="Boisrame A."/>
            <person name="Boyer J."/>
            <person name="Cattolico L."/>
            <person name="Confanioleri F."/>
            <person name="de Daruvar A."/>
            <person name="Despons L."/>
            <person name="Fabre E."/>
            <person name="Fairhead C."/>
            <person name="Ferry-Dumazet H."/>
            <person name="Groppi A."/>
            <person name="Hantraye F."/>
            <person name="Hennequin C."/>
            <person name="Jauniaux N."/>
            <person name="Joyet P."/>
            <person name="Kachouri R."/>
            <person name="Kerrest A."/>
            <person name="Koszul R."/>
            <person name="Lemaire M."/>
            <person name="Lesur I."/>
            <person name="Ma L."/>
            <person name="Muller H."/>
            <person name="Nicaud J.M."/>
            <person name="Nikolski M."/>
            <person name="Oztas S."/>
            <person name="Ozier-Kalogeropoulos O."/>
            <person name="Pellenz S."/>
            <person name="Potier S."/>
            <person name="Richard G.F."/>
            <person name="Straub M.L."/>
            <person name="Suleau A."/>
            <person name="Swennene D."/>
            <person name="Tekaia F."/>
            <person name="Wesolowski-Louvel M."/>
            <person name="Westhof E."/>
            <person name="Wirth B."/>
            <person name="Zeniou-Meyer M."/>
            <person name="Zivanovic I."/>
            <person name="Bolotin-Fukuhara M."/>
            <person name="Thierry A."/>
            <person name="Bouchier C."/>
            <person name="Caudron B."/>
            <person name="Scarpelli C."/>
            <person name="Gaillardin C."/>
            <person name="Weissenbach J."/>
            <person name="Wincker P."/>
            <person name="Souciet J.L."/>
        </authorList>
    </citation>
    <scope>NUCLEOTIDE SEQUENCE [LARGE SCALE GENOMIC DNA]</scope>
    <source>
        <strain evidence="10">ATCC 8585 / CBS 2359 / DSM 70799 / NBRC 1267 / NRRL Y-1140 / WM37</strain>
    </source>
</reference>
<evidence type="ECO:0000256" key="2">
    <source>
        <dbReference type="ARBA" id="ARBA00006856"/>
    </source>
</evidence>
<organism evidence="9 10">
    <name type="scientific">Kluyveromyces lactis (strain ATCC 8585 / CBS 2359 / DSM 70799 / NBRC 1267 / NRRL Y-1140 / WM37)</name>
    <name type="common">Yeast</name>
    <name type="synonym">Candida sphaerica</name>
    <dbReference type="NCBI Taxonomy" id="284590"/>
    <lineage>
        <taxon>Eukaryota</taxon>
        <taxon>Fungi</taxon>
        <taxon>Dikarya</taxon>
        <taxon>Ascomycota</taxon>
        <taxon>Saccharomycotina</taxon>
        <taxon>Saccharomycetes</taxon>
        <taxon>Saccharomycetales</taxon>
        <taxon>Saccharomycetaceae</taxon>
        <taxon>Kluyveromyces</taxon>
    </lineage>
</organism>
<comment type="subcellular location">
    <subcellularLocation>
        <location evidence="1">Nucleus</location>
    </subcellularLocation>
</comment>
<evidence type="ECO:0000256" key="4">
    <source>
        <dbReference type="ARBA" id="ARBA00023187"/>
    </source>
</evidence>
<dbReference type="FunCoup" id="Q6CTB2">
    <property type="interactions" value="978"/>
</dbReference>
<dbReference type="InterPro" id="IPR050781">
    <property type="entry name" value="CWC22_splicing_factor"/>
</dbReference>
<dbReference type="GO" id="GO:0003723">
    <property type="term" value="F:RNA binding"/>
    <property type="evidence" value="ECO:0007669"/>
    <property type="project" value="TreeGrafter"/>
</dbReference>
<dbReference type="Pfam" id="PF02847">
    <property type="entry name" value="MA3"/>
    <property type="match status" value="1"/>
</dbReference>
<dbReference type="PANTHER" id="PTHR18034">
    <property type="entry name" value="CELL CYCLE CONTROL PROTEIN CWF22-RELATED"/>
    <property type="match status" value="1"/>
</dbReference>
<evidence type="ECO:0000256" key="6">
    <source>
        <dbReference type="ARBA" id="ARBA00040804"/>
    </source>
</evidence>
<accession>Q6CTB2</accession>
<keyword evidence="4" id="KW-0508">mRNA splicing</keyword>
<proteinExistence type="inferred from homology"/>
<dbReference type="Proteomes" id="UP000000598">
    <property type="component" value="Chromosome C"/>
</dbReference>
<evidence type="ECO:0000313" key="9">
    <source>
        <dbReference type="EMBL" id="CAH01678.1"/>
    </source>
</evidence>
<sequence>MNSEEHQQHEWEQSRLILSHVLTNIDSANILGNLRDLIEVNILRHRRLFVATLLSLQCENDKDSAFAGLVKLIDHYLPSIGFLTGRECVLRLIDAVYRSDKKVYFNMASLLSFLIIDEVIDEGTAFALIYFLLRNKTDDNIILICHILCLLGQQLQAFDKESEADIAEKLRLIYQDRYTQKHTYKALNRLFDTRRRSYRNVIKNVNIPTVENNVHEVVVDFSNDHPAMDLDGFHLDDKYELINEQYEEIKSEIIKELLESKDVKNSLNDMTDSENTEFKKKVYLILKGSLSGDEAAHKLLQLRLNDAKKNEVADTITKACAQEPTYSKFYGILTERLTSFHVSWQHSFSAVFKENYQTIADNDPSNIRNLGKFWGHALATECIPFEVFEIVHMNERDSNAANRVFLKFLFQEMVVNLGIDALKKKLEAVELQPFLSNLFPREAQDDIMFSINYFTAIGLGALTDNMRNILQQAEEEQRKRYSNAIKNSEVSERDNPRVPRMHPDRLRRNRSRSPISRRNRSRTPPRRRQ</sequence>
<dbReference type="SUPFAM" id="SSF48371">
    <property type="entry name" value="ARM repeat"/>
    <property type="match status" value="1"/>
</dbReference>
<dbReference type="GO" id="GO:0071013">
    <property type="term" value="C:catalytic step 2 spliceosome"/>
    <property type="evidence" value="ECO:0007669"/>
    <property type="project" value="TreeGrafter"/>
</dbReference>
<evidence type="ECO:0000259" key="8">
    <source>
        <dbReference type="PROSITE" id="PS51366"/>
    </source>
</evidence>
<dbReference type="AlphaFoldDB" id="Q6CTB2"/>
<dbReference type="KEGG" id="kla:KLLA0_C14025g"/>
<feature type="compositionally biased region" description="Basic residues" evidence="7">
    <location>
        <begin position="507"/>
        <end position="529"/>
    </location>
</feature>
<evidence type="ECO:0000256" key="7">
    <source>
        <dbReference type="SAM" id="MobiDB-lite"/>
    </source>
</evidence>
<gene>
    <name evidence="9" type="ORF">KLLA0_C14025g</name>
</gene>
<feature type="region of interest" description="Disordered" evidence="7">
    <location>
        <begin position="480"/>
        <end position="529"/>
    </location>
</feature>
<dbReference type="GO" id="GO:0000398">
    <property type="term" value="P:mRNA splicing, via spliceosome"/>
    <property type="evidence" value="ECO:0007669"/>
    <property type="project" value="TreeGrafter"/>
</dbReference>
<evidence type="ECO:0000256" key="3">
    <source>
        <dbReference type="ARBA" id="ARBA00022664"/>
    </source>
</evidence>
<name>Q6CTB2_KLULA</name>
<dbReference type="eggNOG" id="KOG2140">
    <property type="taxonomic scope" value="Eukaryota"/>
</dbReference>
<keyword evidence="3" id="KW-0507">mRNA processing</keyword>
<feature type="compositionally biased region" description="Basic and acidic residues" evidence="7">
    <location>
        <begin position="489"/>
        <end position="506"/>
    </location>
</feature>
<evidence type="ECO:0000313" key="10">
    <source>
        <dbReference type="Proteomes" id="UP000000598"/>
    </source>
</evidence>
<evidence type="ECO:0000256" key="5">
    <source>
        <dbReference type="ARBA" id="ARBA00023242"/>
    </source>
</evidence>
<protein>
    <recommendedName>
        <fullName evidence="6">Pre-mRNA-splicing factor CWC22</fullName>
    </recommendedName>
</protein>
<dbReference type="SMART" id="SM00544">
    <property type="entry name" value="MA3"/>
    <property type="match status" value="1"/>
</dbReference>
<dbReference type="PROSITE" id="PS51366">
    <property type="entry name" value="MI"/>
    <property type="match status" value="1"/>
</dbReference>
<dbReference type="Gene3D" id="1.25.40.180">
    <property type="match status" value="1"/>
</dbReference>
<keyword evidence="10" id="KW-1185">Reference proteome</keyword>
<dbReference type="PANTHER" id="PTHR18034:SF3">
    <property type="entry name" value="PRE-MRNA-SPLICING FACTOR CWC22 HOMOLOG"/>
    <property type="match status" value="1"/>
</dbReference>
<dbReference type="InParanoid" id="Q6CTB2"/>
<dbReference type="EMBL" id="CR382123">
    <property type="protein sequence ID" value="CAH01678.1"/>
    <property type="molecule type" value="Genomic_DNA"/>
</dbReference>
<dbReference type="InterPro" id="IPR016024">
    <property type="entry name" value="ARM-type_fold"/>
</dbReference>
<dbReference type="HOGENOM" id="CLU_006308_3_3_1"/>
<dbReference type="PaxDb" id="284590-Q6CTB2"/>
<dbReference type="STRING" id="284590.Q6CTB2"/>
<dbReference type="InterPro" id="IPR003891">
    <property type="entry name" value="Initiation_fac_eIF4g_MI"/>
</dbReference>